<sequence length="313" mass="36659">MQIRSENMASNFIRKFIFIIIFLNFFSGFIFCQKNFSPKQTSKTEKILNTKKDKIDILEDRIEQATETISNQNSLISSFGTIYTILTIIFTVIGLIVPIVTYFFGIKPSREQIKNLELNFNERLDLYLKETKQKEINFAIENITKGSLEQKQSSIAYLSIIQHEKLTDDQYFKLFKILSNNKIDITQAYTLAYVLIGKKNEYATEYCYDILKNKMEFMEFIAVKYFSIIGLKDSIPHFIKYLSEISDKNSALIRIISYMKQITLEATDDFLNSDITNVFVLEDRKSISSNLLDFTFQSQPEKERFKKTKFYAT</sequence>
<comment type="caution">
    <text evidence="4">The sequence shown here is derived from an EMBL/GenBank/DDBJ whole genome shotgun (WGS) entry which is preliminary data.</text>
</comment>
<dbReference type="AlphaFoldDB" id="A0A420DA32"/>
<keyword evidence="2" id="KW-0472">Membrane</keyword>
<keyword evidence="2" id="KW-0812">Transmembrane</keyword>
<reference evidence="4 5" key="2">
    <citation type="submission" date="2018-09" db="EMBL/GenBank/DDBJ databases">
        <title>Genomic Encyclopedia of Archaeal and Bacterial Type Strains, Phase II (KMG-II): from individual species to whole genera.</title>
        <authorList>
            <person name="Goeker M."/>
        </authorList>
    </citation>
    <scope>NUCLEOTIDE SEQUENCE [LARGE SCALE GENOMIC DNA]</scope>
    <source>
        <strain evidence="4 5">DSM 27620</strain>
    </source>
</reference>
<evidence type="ECO:0000313" key="6">
    <source>
        <dbReference type="Proteomes" id="UP000658202"/>
    </source>
</evidence>
<reference evidence="6" key="3">
    <citation type="journal article" date="2019" name="Int. J. Syst. Evol. Microbiol.">
        <title>The Global Catalogue of Microorganisms (GCM) 10K type strain sequencing project: providing services to taxonomists for standard genome sequencing and annotation.</title>
        <authorList>
            <consortium name="The Broad Institute Genomics Platform"/>
            <consortium name="The Broad Institute Genome Sequencing Center for Infectious Disease"/>
            <person name="Wu L."/>
            <person name="Ma J."/>
        </authorList>
    </citation>
    <scope>NUCLEOTIDE SEQUENCE [LARGE SCALE GENOMIC DNA]</scope>
    <source>
        <strain evidence="6">CCM 8490</strain>
    </source>
</reference>
<accession>A0A420DA32</accession>
<feature type="transmembrane region" description="Helical" evidence="2">
    <location>
        <begin position="82"/>
        <end position="104"/>
    </location>
</feature>
<dbReference type="SUPFAM" id="SSF58100">
    <property type="entry name" value="Bacterial hemolysins"/>
    <property type="match status" value="1"/>
</dbReference>
<protein>
    <submittedName>
        <fullName evidence="4">Uncharacterized protein</fullName>
    </submittedName>
</protein>
<dbReference type="Proteomes" id="UP000285906">
    <property type="component" value="Unassembled WGS sequence"/>
</dbReference>
<feature type="transmembrane region" description="Helical" evidence="2">
    <location>
        <begin position="12"/>
        <end position="31"/>
    </location>
</feature>
<evidence type="ECO:0000313" key="5">
    <source>
        <dbReference type="Proteomes" id="UP000285906"/>
    </source>
</evidence>
<feature type="coiled-coil region" evidence="1">
    <location>
        <begin position="48"/>
        <end position="75"/>
    </location>
</feature>
<dbReference type="Proteomes" id="UP000658202">
    <property type="component" value="Unassembled WGS sequence"/>
</dbReference>
<dbReference type="EMBL" id="BMCW01000001">
    <property type="protein sequence ID" value="GGG51104.1"/>
    <property type="molecule type" value="Genomic_DNA"/>
</dbReference>
<evidence type="ECO:0000313" key="4">
    <source>
        <dbReference type="EMBL" id="RKE88135.1"/>
    </source>
</evidence>
<keyword evidence="6" id="KW-1185">Reference proteome</keyword>
<evidence type="ECO:0000313" key="3">
    <source>
        <dbReference type="EMBL" id="GGG51104.1"/>
    </source>
</evidence>
<keyword evidence="1" id="KW-0175">Coiled coil</keyword>
<reference evidence="3" key="4">
    <citation type="submission" date="2024-05" db="EMBL/GenBank/DDBJ databases">
        <authorList>
            <person name="Sun Q."/>
            <person name="Sedlacek I."/>
        </authorList>
    </citation>
    <scope>NUCLEOTIDE SEQUENCE</scope>
    <source>
        <strain evidence="3">CCM 8490</strain>
    </source>
</reference>
<organism evidence="4 5">
    <name type="scientific">Epilithonimonas arachidiradicis</name>
    <dbReference type="NCBI Taxonomy" id="1617282"/>
    <lineage>
        <taxon>Bacteria</taxon>
        <taxon>Pseudomonadati</taxon>
        <taxon>Bacteroidota</taxon>
        <taxon>Flavobacteriia</taxon>
        <taxon>Flavobacteriales</taxon>
        <taxon>Weeksellaceae</taxon>
        <taxon>Chryseobacterium group</taxon>
        <taxon>Epilithonimonas</taxon>
    </lineage>
</organism>
<reference evidence="3" key="1">
    <citation type="journal article" date="2014" name="Int. J. Syst. Evol. Microbiol.">
        <title>Complete genome of a new Firmicutes species belonging to the dominant human colonic microbiota ('Ruminococcus bicirculans') reveals two chromosomes and a selective capacity to utilize plant glucans.</title>
        <authorList>
            <consortium name="NISC Comparative Sequencing Program"/>
            <person name="Wegmann U."/>
            <person name="Louis P."/>
            <person name="Goesmann A."/>
            <person name="Henrissat B."/>
            <person name="Duncan S.H."/>
            <person name="Flint H.J."/>
        </authorList>
    </citation>
    <scope>NUCLEOTIDE SEQUENCE</scope>
    <source>
        <strain evidence="3">CCM 8490</strain>
    </source>
</reference>
<gene>
    <name evidence="4" type="ORF">BXY58_1272</name>
    <name evidence="3" type="ORF">GCM10007332_10950</name>
</gene>
<dbReference type="EMBL" id="RAQH01000003">
    <property type="protein sequence ID" value="RKE88135.1"/>
    <property type="molecule type" value="Genomic_DNA"/>
</dbReference>
<evidence type="ECO:0000256" key="1">
    <source>
        <dbReference type="SAM" id="Coils"/>
    </source>
</evidence>
<evidence type="ECO:0000256" key="2">
    <source>
        <dbReference type="SAM" id="Phobius"/>
    </source>
</evidence>
<name>A0A420DA32_9FLAO</name>
<proteinExistence type="predicted"/>
<keyword evidence="2" id="KW-1133">Transmembrane helix</keyword>